<keyword evidence="2 4" id="KW-0378">Hydrolase</keyword>
<dbReference type="Pfam" id="PF14310">
    <property type="entry name" value="Fn3-like"/>
    <property type="match status" value="1"/>
</dbReference>
<evidence type="ECO:0000313" key="6">
    <source>
        <dbReference type="EMBL" id="SEO95953.1"/>
    </source>
</evidence>
<gene>
    <name evidence="6" type="ORF">SAMN04488134_1222</name>
</gene>
<dbReference type="STRING" id="872970.SAMN04488134_1222"/>
<name>A0A1H8TZJ1_9BACI</name>
<dbReference type="PRINTS" id="PR00133">
    <property type="entry name" value="GLHYDRLASE3"/>
</dbReference>
<dbReference type="GO" id="GO:0005975">
    <property type="term" value="P:carbohydrate metabolic process"/>
    <property type="evidence" value="ECO:0007669"/>
    <property type="project" value="InterPro"/>
</dbReference>
<keyword evidence="7" id="KW-1185">Reference proteome</keyword>
<dbReference type="AlphaFoldDB" id="A0A1H8TZJ1"/>
<evidence type="ECO:0000259" key="5">
    <source>
        <dbReference type="SMART" id="SM01217"/>
    </source>
</evidence>
<protein>
    <submittedName>
        <fullName evidence="6">Beta-glucosidase</fullName>
    </submittedName>
</protein>
<comment type="similarity">
    <text evidence="1 4">Belongs to the glycosyl hydrolase 3 family.</text>
</comment>
<dbReference type="Gene3D" id="3.20.20.300">
    <property type="entry name" value="Glycoside hydrolase, family 3, N-terminal domain"/>
    <property type="match status" value="1"/>
</dbReference>
<reference evidence="6 7" key="1">
    <citation type="submission" date="2016-10" db="EMBL/GenBank/DDBJ databases">
        <authorList>
            <person name="de Groot N.N."/>
        </authorList>
    </citation>
    <scope>NUCLEOTIDE SEQUENCE [LARGE SCALE GENOMIC DNA]</scope>
    <source>
        <strain evidence="6 7">CGMCC 1.10434</strain>
    </source>
</reference>
<feature type="domain" description="Fibronectin type III-like" evidence="5">
    <location>
        <begin position="369"/>
        <end position="445"/>
    </location>
</feature>
<evidence type="ECO:0000313" key="7">
    <source>
        <dbReference type="Proteomes" id="UP000199300"/>
    </source>
</evidence>
<dbReference type="InterPro" id="IPR050288">
    <property type="entry name" value="Cellulose_deg_GH3"/>
</dbReference>
<evidence type="ECO:0000256" key="4">
    <source>
        <dbReference type="RuleBase" id="RU361161"/>
    </source>
</evidence>
<dbReference type="InterPro" id="IPR026891">
    <property type="entry name" value="Fn3-like"/>
</dbReference>
<dbReference type="InterPro" id="IPR019800">
    <property type="entry name" value="Glyco_hydro_3_AS"/>
</dbReference>
<dbReference type="InterPro" id="IPR013783">
    <property type="entry name" value="Ig-like_fold"/>
</dbReference>
<dbReference type="PROSITE" id="PS00775">
    <property type="entry name" value="GLYCOSYL_HYDROL_F3"/>
    <property type="match status" value="1"/>
</dbReference>
<dbReference type="InterPro" id="IPR002772">
    <property type="entry name" value="Glyco_hydro_3_C"/>
</dbReference>
<dbReference type="InterPro" id="IPR036962">
    <property type="entry name" value="Glyco_hydro_3_N_sf"/>
</dbReference>
<proteinExistence type="inferred from homology"/>
<dbReference type="Pfam" id="PF01915">
    <property type="entry name" value="Glyco_hydro_3_C"/>
    <property type="match status" value="1"/>
</dbReference>
<dbReference type="PANTHER" id="PTHR42715">
    <property type="entry name" value="BETA-GLUCOSIDASE"/>
    <property type="match status" value="1"/>
</dbReference>
<evidence type="ECO:0000256" key="2">
    <source>
        <dbReference type="ARBA" id="ARBA00022801"/>
    </source>
</evidence>
<accession>A0A1H8TZJ1</accession>
<dbReference type="SUPFAM" id="SSF51445">
    <property type="entry name" value="(Trans)glycosidases"/>
    <property type="match status" value="1"/>
</dbReference>
<keyword evidence="3" id="KW-0119">Carbohydrate metabolism</keyword>
<sequence>MKSLIIKSPTISARSIKALLFKVIFLGIFMFKMKPLSDKINTIDFYVGGTIMVNQLIGVPLEGFAEFSRKVAADGAVLLKNDKQVLPITNGEKVAVFGRVQKNYYRSGTGSGGSVHVSYTTNLIDSLRAKSEIHVDEQLASIYDDWIEENPFDDGGGGWAAEPWHQQEMPLTDEIVKQSQAVADKAIVVIGRTAGEDQDNAHEVGSYLLTEEEKSMLKQVTTYFDKVAVVLNTSNIIDTSWLKDYSVQGLIYTWHGGMEGGRAAADVLVGDVTPSGKLTDTVAYAIEDYPSHENYGSDTCNIYQEDIYVGYRYFETFAPDKVQFPFGYGLSYTTFSYSEHTANTVNIDNQAYINVSVKVTNTGSYSGKEAVQVYVEAPQGELGQPLRSLVAFGKTKELSPGESETLMMHVSVNSLTSYDDSGVTGYRSAYVLEAGTYYIHLGANVRETVAVSVDKDLGFIVENTRVIEQLEEALAPLKAFKRLKPGEKRSDGYYNPTYDDVPTRQISMQDRIATRLPREIAQTGDQNYKLKDVADGKVTIDTFIAQLDDAELATIVRGEGMSSPLVTPGTASAFGGVSDTLLHYGIPVGCTADGPSGIRMDSGHKSTQVPIGTLLAATWDTELVEELYVFEGKEMVRNEIDMLLGPGMNLRRHPLNGRNFEYFSEDPYITGMFAVANAKGIMKAGAHATPKHFACNSQEQSRNKVDAVVSERALRQLYLKGFEMIVKEGDARGVMTAYNPINGHWSASNYDLNTTILRGEWGFKGIVMTDWWAHMNDPIQGGEQDRRNTQHMVRAQNDLYMVVANYGAETNAMDDYSLKGLENGQLTRGELQRSARNICNFLIEAPVFNRDQVFKDSFGKLSANQAPSKEGQSLSAAGSVIPSSIGSVTFKIAESGEYRMFAALKSPGTDLSQTACNIVLNGETVATAQTNGTGGEIIKQKLQRIELEEGYYKLELDFTKPGMTIEEISFNKVN</sequence>
<evidence type="ECO:0000256" key="3">
    <source>
        <dbReference type="ARBA" id="ARBA00023277"/>
    </source>
</evidence>
<organism evidence="6 7">
    <name type="scientific">Amphibacillus marinus</name>
    <dbReference type="NCBI Taxonomy" id="872970"/>
    <lineage>
        <taxon>Bacteria</taxon>
        <taxon>Bacillati</taxon>
        <taxon>Bacillota</taxon>
        <taxon>Bacilli</taxon>
        <taxon>Bacillales</taxon>
        <taxon>Bacillaceae</taxon>
        <taxon>Amphibacillus</taxon>
    </lineage>
</organism>
<dbReference type="Pfam" id="PF00933">
    <property type="entry name" value="Glyco_hydro_3"/>
    <property type="match status" value="1"/>
</dbReference>
<dbReference type="Gene3D" id="3.40.50.1700">
    <property type="entry name" value="Glycoside hydrolase family 3 C-terminal domain"/>
    <property type="match status" value="1"/>
</dbReference>
<keyword evidence="4" id="KW-0326">Glycosidase</keyword>
<dbReference type="InterPro" id="IPR017853">
    <property type="entry name" value="GH"/>
</dbReference>
<dbReference type="SUPFAM" id="SSF52279">
    <property type="entry name" value="Beta-D-glucan exohydrolase, C-terminal domain"/>
    <property type="match status" value="1"/>
</dbReference>
<dbReference type="InterPro" id="IPR001764">
    <property type="entry name" value="Glyco_hydro_3_N"/>
</dbReference>
<dbReference type="PANTHER" id="PTHR42715:SF10">
    <property type="entry name" value="BETA-GLUCOSIDASE"/>
    <property type="match status" value="1"/>
</dbReference>
<dbReference type="SMART" id="SM01217">
    <property type="entry name" value="Fn3_like"/>
    <property type="match status" value="1"/>
</dbReference>
<dbReference type="GO" id="GO:0004553">
    <property type="term" value="F:hydrolase activity, hydrolyzing O-glycosyl compounds"/>
    <property type="evidence" value="ECO:0007669"/>
    <property type="project" value="InterPro"/>
</dbReference>
<dbReference type="Proteomes" id="UP000199300">
    <property type="component" value="Unassembled WGS sequence"/>
</dbReference>
<dbReference type="InterPro" id="IPR036881">
    <property type="entry name" value="Glyco_hydro_3_C_sf"/>
</dbReference>
<dbReference type="Gene3D" id="2.60.40.10">
    <property type="entry name" value="Immunoglobulins"/>
    <property type="match status" value="1"/>
</dbReference>
<dbReference type="EMBL" id="FODJ01000022">
    <property type="protein sequence ID" value="SEO95953.1"/>
    <property type="molecule type" value="Genomic_DNA"/>
</dbReference>
<evidence type="ECO:0000256" key="1">
    <source>
        <dbReference type="ARBA" id="ARBA00005336"/>
    </source>
</evidence>